<dbReference type="GO" id="GO:0005576">
    <property type="term" value="C:extracellular region"/>
    <property type="evidence" value="ECO:0007669"/>
    <property type="project" value="UniProtKB-SubCell"/>
</dbReference>
<evidence type="ECO:0000256" key="10">
    <source>
        <dbReference type="PROSITE-ProRule" id="PRU10040"/>
    </source>
</evidence>
<keyword evidence="7 11" id="KW-0378">Hydrolase</keyword>
<feature type="signal peptide" evidence="11">
    <location>
        <begin position="1"/>
        <end position="19"/>
    </location>
</feature>
<evidence type="ECO:0000256" key="8">
    <source>
        <dbReference type="ARBA" id="ARBA00023085"/>
    </source>
</evidence>
<protein>
    <recommendedName>
        <fullName evidence="4 11">Pectinesterase</fullName>
        <ecNumber evidence="4 11">3.1.1.11</ecNumber>
    </recommendedName>
</protein>
<keyword evidence="14" id="KW-1185">Reference proteome</keyword>
<dbReference type="KEGG" id="scm:SCHCO_02614029"/>
<dbReference type="OrthoDB" id="2019149at2759"/>
<dbReference type="FunFam" id="2.160.20.10:FF:000014">
    <property type="entry name" value="Pectinesterase"/>
    <property type="match status" value="1"/>
</dbReference>
<keyword evidence="8 11" id="KW-0063">Aspartyl esterase</keyword>
<dbReference type="SUPFAM" id="SSF51126">
    <property type="entry name" value="Pectin lyase-like"/>
    <property type="match status" value="1"/>
</dbReference>
<dbReference type="PROSITE" id="PS00503">
    <property type="entry name" value="PECTINESTERASE_2"/>
    <property type="match status" value="1"/>
</dbReference>
<dbReference type="InParanoid" id="D8PYT0"/>
<evidence type="ECO:0000256" key="1">
    <source>
        <dbReference type="ARBA" id="ARBA00004613"/>
    </source>
</evidence>
<feature type="domain" description="Pectinesterase catalytic" evidence="12">
    <location>
        <begin position="35"/>
        <end position="296"/>
    </location>
</feature>
<reference evidence="13 14" key="1">
    <citation type="journal article" date="2010" name="Nat. Biotechnol.">
        <title>Genome sequence of the model mushroom Schizophyllum commune.</title>
        <authorList>
            <person name="Ohm R.A."/>
            <person name="de Jong J.F."/>
            <person name="Lugones L.G."/>
            <person name="Aerts A."/>
            <person name="Kothe E."/>
            <person name="Stajich J.E."/>
            <person name="de Vries R.P."/>
            <person name="Record E."/>
            <person name="Levasseur A."/>
            <person name="Baker S.E."/>
            <person name="Bartholomew K.A."/>
            <person name="Coutinho P.M."/>
            <person name="Erdmann S."/>
            <person name="Fowler T.J."/>
            <person name="Gathman A.C."/>
            <person name="Lombard V."/>
            <person name="Henrissat B."/>
            <person name="Knabe N."/>
            <person name="Kuees U."/>
            <person name="Lilly W.W."/>
            <person name="Lindquist E."/>
            <person name="Lucas S."/>
            <person name="Magnuson J.K."/>
            <person name="Piumi F."/>
            <person name="Raudaskoski M."/>
            <person name="Salamov A."/>
            <person name="Schmutz J."/>
            <person name="Schwarze F.W.M.R."/>
            <person name="vanKuyk P.A."/>
            <person name="Horton J.S."/>
            <person name="Grigoriev I.V."/>
            <person name="Woesten H.A.B."/>
        </authorList>
    </citation>
    <scope>NUCLEOTIDE SEQUENCE [LARGE SCALE GENOMIC DNA]</scope>
    <source>
        <strain evidence="14">H4-8 / FGSC 9210</strain>
    </source>
</reference>
<feature type="chain" id="PRO_5005127209" description="Pectinesterase" evidence="11">
    <location>
        <begin position="20"/>
        <end position="325"/>
    </location>
</feature>
<keyword evidence="5 11" id="KW-0964">Secreted</keyword>
<comment type="subcellular location">
    <subcellularLocation>
        <location evidence="1 11">Secreted</location>
    </subcellularLocation>
</comment>
<name>D8PYT0_SCHCM</name>
<proteinExistence type="inferred from homology"/>
<comment type="similarity">
    <text evidence="3">Belongs to the pectinesterase family.</text>
</comment>
<dbReference type="Gene3D" id="2.160.20.10">
    <property type="entry name" value="Single-stranded right-handed beta-helix, Pectin lyase-like"/>
    <property type="match status" value="1"/>
</dbReference>
<dbReference type="Proteomes" id="UP000007431">
    <property type="component" value="Unassembled WGS sequence"/>
</dbReference>
<gene>
    <name evidence="13" type="ORF">SCHCODRAFT_66397</name>
</gene>
<accession>D8PYT0</accession>
<evidence type="ECO:0000256" key="4">
    <source>
        <dbReference type="ARBA" id="ARBA00013229"/>
    </source>
</evidence>
<dbReference type="eggNOG" id="ENOG502QSQ4">
    <property type="taxonomic scope" value="Eukaryota"/>
</dbReference>
<dbReference type="GO" id="GO:0030599">
    <property type="term" value="F:pectinesterase activity"/>
    <property type="evidence" value="ECO:0007669"/>
    <property type="project" value="UniProtKB-UniRule"/>
</dbReference>
<evidence type="ECO:0000256" key="11">
    <source>
        <dbReference type="RuleBase" id="RU000589"/>
    </source>
</evidence>
<dbReference type="EC" id="3.1.1.11" evidence="4 11"/>
<evidence type="ECO:0000256" key="2">
    <source>
        <dbReference type="ARBA" id="ARBA00005184"/>
    </source>
</evidence>
<dbReference type="UniPathway" id="UPA00545">
    <property type="reaction ID" value="UER00823"/>
</dbReference>
<dbReference type="HOGENOM" id="CLU_012243_1_0_1"/>
<dbReference type="PANTHER" id="PTHR31321:SF127">
    <property type="entry name" value="PECTINESTERASE"/>
    <property type="match status" value="1"/>
</dbReference>
<keyword evidence="11" id="KW-0961">Cell wall biogenesis/degradation</keyword>
<evidence type="ECO:0000313" key="14">
    <source>
        <dbReference type="Proteomes" id="UP000007431"/>
    </source>
</evidence>
<evidence type="ECO:0000259" key="12">
    <source>
        <dbReference type="Pfam" id="PF01095"/>
    </source>
</evidence>
<dbReference type="VEuPathDB" id="FungiDB:SCHCODRAFT_02614029"/>
<dbReference type="InterPro" id="IPR033131">
    <property type="entry name" value="Pectinesterase_Asp_AS"/>
</dbReference>
<feature type="active site" evidence="10">
    <location>
        <position position="177"/>
    </location>
</feature>
<evidence type="ECO:0000313" key="13">
    <source>
        <dbReference type="EMBL" id="EFI99310.1"/>
    </source>
</evidence>
<evidence type="ECO:0000256" key="5">
    <source>
        <dbReference type="ARBA" id="ARBA00022525"/>
    </source>
</evidence>
<dbReference type="RefSeq" id="XP_003034213.1">
    <property type="nucleotide sequence ID" value="XM_003034167.1"/>
</dbReference>
<evidence type="ECO:0000256" key="3">
    <source>
        <dbReference type="ARBA" id="ARBA00008891"/>
    </source>
</evidence>
<comment type="catalytic activity">
    <reaction evidence="9 11">
        <text>[(1-&gt;4)-alpha-D-galacturonosyl methyl ester](n) + n H2O = [(1-&gt;4)-alpha-D-galacturonosyl](n) + n methanol + n H(+)</text>
        <dbReference type="Rhea" id="RHEA:22380"/>
        <dbReference type="Rhea" id="RHEA-COMP:14570"/>
        <dbReference type="Rhea" id="RHEA-COMP:14573"/>
        <dbReference type="ChEBI" id="CHEBI:15377"/>
        <dbReference type="ChEBI" id="CHEBI:15378"/>
        <dbReference type="ChEBI" id="CHEBI:17790"/>
        <dbReference type="ChEBI" id="CHEBI:140522"/>
        <dbReference type="ChEBI" id="CHEBI:140523"/>
        <dbReference type="EC" id="3.1.1.11"/>
    </reaction>
</comment>
<evidence type="ECO:0000256" key="6">
    <source>
        <dbReference type="ARBA" id="ARBA00022729"/>
    </source>
</evidence>
<comment type="pathway">
    <text evidence="2 11">Glycan metabolism; pectin degradation; 2-dehydro-3-deoxy-D-gluconate from pectin: step 1/5.</text>
</comment>
<evidence type="ECO:0000256" key="9">
    <source>
        <dbReference type="ARBA" id="ARBA00047928"/>
    </source>
</evidence>
<dbReference type="STRING" id="578458.D8PYT0"/>
<comment type="function">
    <text evidence="11">Involved in maceration and soft-rotting of plant tissue.</text>
</comment>
<dbReference type="EMBL" id="GL377304">
    <property type="protein sequence ID" value="EFI99310.1"/>
    <property type="molecule type" value="Genomic_DNA"/>
</dbReference>
<dbReference type="Pfam" id="PF01095">
    <property type="entry name" value="Pectinesterase"/>
    <property type="match status" value="1"/>
</dbReference>
<evidence type="ECO:0000256" key="7">
    <source>
        <dbReference type="ARBA" id="ARBA00022801"/>
    </source>
</evidence>
<dbReference type="PANTHER" id="PTHR31321">
    <property type="entry name" value="ACYL-COA THIOESTER HYDROLASE YBHC-RELATED"/>
    <property type="match status" value="1"/>
</dbReference>
<sequence length="325" mass="34915">MRLLPFASVSLFPCSFVLAASRTDPPSGAVVVPDDYSTIQAAVDSLGDSEDAVIFIYGGTYNEQVYIERNGALTIYGETEDTSDYKGNKVTITNSLDASAAGSNDASGTLRVHSDNVAIYNIDIVNSYGKGSQAIAVSQYGSQVGFYGCGLYGYQDTLLANVGTQVYLKSYIEGATDFIFGQQAQAYFGGNTLAVSGKGWITAHGRQSDDDGSYVFNKNTIVLADGADSNTEGNFYLGRPWREYAKVIFMNTDVQAKINPALWSIWNEGDERTGHVTFADYATTGSGISSISRPSFATELSSESYSISTAVGSDYANWVDAEYFV</sequence>
<dbReference type="InterPro" id="IPR000070">
    <property type="entry name" value="Pectinesterase_cat"/>
</dbReference>
<organism evidence="14">
    <name type="scientific">Schizophyllum commune (strain H4-8 / FGSC 9210)</name>
    <name type="common">Split gill fungus</name>
    <dbReference type="NCBI Taxonomy" id="578458"/>
    <lineage>
        <taxon>Eukaryota</taxon>
        <taxon>Fungi</taxon>
        <taxon>Dikarya</taxon>
        <taxon>Basidiomycota</taxon>
        <taxon>Agaricomycotina</taxon>
        <taxon>Agaricomycetes</taxon>
        <taxon>Agaricomycetidae</taxon>
        <taxon>Agaricales</taxon>
        <taxon>Schizophyllaceae</taxon>
        <taxon>Schizophyllum</taxon>
    </lineage>
</organism>
<dbReference type="GeneID" id="9586214"/>
<dbReference type="AlphaFoldDB" id="D8PYT0"/>
<dbReference type="GO" id="GO:0045490">
    <property type="term" value="P:pectin catabolic process"/>
    <property type="evidence" value="ECO:0007669"/>
    <property type="project" value="UniProtKB-UniRule"/>
</dbReference>
<keyword evidence="6 11" id="KW-0732">Signal</keyword>
<dbReference type="GO" id="GO:0042545">
    <property type="term" value="P:cell wall modification"/>
    <property type="evidence" value="ECO:0007669"/>
    <property type="project" value="UniProtKB-UniRule"/>
</dbReference>
<dbReference type="InterPro" id="IPR011050">
    <property type="entry name" value="Pectin_lyase_fold/virulence"/>
</dbReference>
<dbReference type="InterPro" id="IPR012334">
    <property type="entry name" value="Pectin_lyas_fold"/>
</dbReference>
<dbReference type="OMA" id="YTFMANI"/>